<dbReference type="AlphaFoldDB" id="A0A081N6I2"/>
<accession>A0A081N6I2</accession>
<name>A0A081N6I2_9GAMM</name>
<dbReference type="GO" id="GO:0006310">
    <property type="term" value="P:DNA recombination"/>
    <property type="evidence" value="ECO:0007669"/>
    <property type="project" value="UniProtKB-KW"/>
</dbReference>
<keyword evidence="4" id="KW-1185">Reference proteome</keyword>
<dbReference type="GO" id="GO:0015074">
    <property type="term" value="P:DNA integration"/>
    <property type="evidence" value="ECO:0007669"/>
    <property type="project" value="InterPro"/>
</dbReference>
<reference evidence="3 4" key="1">
    <citation type="submission" date="2014-06" db="EMBL/GenBank/DDBJ databases">
        <title>Whole Genome Sequences of Three Symbiotic Endozoicomonas Bacteria.</title>
        <authorList>
            <person name="Neave M.J."/>
            <person name="Apprill A."/>
            <person name="Voolstra C.R."/>
        </authorList>
    </citation>
    <scope>NUCLEOTIDE SEQUENCE [LARGE SCALE GENOMIC DNA]</scope>
    <source>
        <strain evidence="3 4">DSM 25634</strain>
    </source>
</reference>
<comment type="caution">
    <text evidence="3">The sequence shown here is derived from an EMBL/GenBank/DDBJ whole genome shotgun (WGS) entry which is preliminary data.</text>
</comment>
<dbReference type="NCBIfam" id="NF040693">
    <property type="entry name" value="recomb_GmtY"/>
    <property type="match status" value="1"/>
</dbReference>
<proteinExistence type="predicted"/>
<dbReference type="eggNOG" id="COG0582">
    <property type="taxonomic scope" value="Bacteria"/>
</dbReference>
<gene>
    <name evidence="3" type="ORF">GZ78_25810</name>
</gene>
<evidence type="ECO:0000313" key="4">
    <source>
        <dbReference type="Proteomes" id="UP000028073"/>
    </source>
</evidence>
<feature type="domain" description="Tyr recombinase" evidence="2">
    <location>
        <begin position="194"/>
        <end position="440"/>
    </location>
</feature>
<keyword evidence="1" id="KW-0233">DNA recombination</keyword>
<sequence>MVALVRVYAKVTTDNSGYQVQLPILLMEDKVFRPLLDYLLAQHHRRSISWMNRMVYATFLLLEYMEANKDLFSSPSILFLHFAQRLCTGTIGNNGLDPSGLYWLPKSTKNVNQILTALNGFTDWLVKSKGSISLNPLIEASSYEERLNYAAWHKKNTQQFLGHIKPASLPTTIKQVRRVQGKLDVIKVDSDAISFPENTFKRFFEEGLGGCKDYRVGLRDQLIVLLMHGCGVRESDALHLWIQDVFVDPHHENNAIVRLYHPEVGRAPDDWKCKNKQTNRAAYLREKYALQPRNKLTGTARVGWKTKVVEHQDNYINLYWFPSYLGELFYHLWHQYLRAILPINRHHPYAFVSFSPGCEGQPYTLNAFNQNYKNAHFRIGLTASKLDGLTPHSHRHAYGRRLRKAGIDPLLRKIALHHSSLESQSIYTQPGAFDVTEACNKATQLLESAESSTPARPAYLSWKELVRTGFEDIDPNGLFSGHNPKFRR</sequence>
<dbReference type="InterPro" id="IPR011010">
    <property type="entry name" value="DNA_brk_join_enz"/>
</dbReference>
<evidence type="ECO:0000259" key="2">
    <source>
        <dbReference type="PROSITE" id="PS51898"/>
    </source>
</evidence>
<organism evidence="3 4">
    <name type="scientific">Endozoicomonas numazuensis</name>
    <dbReference type="NCBI Taxonomy" id="1137799"/>
    <lineage>
        <taxon>Bacteria</taxon>
        <taxon>Pseudomonadati</taxon>
        <taxon>Pseudomonadota</taxon>
        <taxon>Gammaproteobacteria</taxon>
        <taxon>Oceanospirillales</taxon>
        <taxon>Endozoicomonadaceae</taxon>
        <taxon>Endozoicomonas</taxon>
    </lineage>
</organism>
<dbReference type="EMBL" id="JOKH01000008">
    <property type="protein sequence ID" value="KEQ14055.1"/>
    <property type="molecule type" value="Genomic_DNA"/>
</dbReference>
<dbReference type="PROSITE" id="PS51898">
    <property type="entry name" value="TYR_RECOMBINASE"/>
    <property type="match status" value="1"/>
</dbReference>
<dbReference type="Pfam" id="PF00589">
    <property type="entry name" value="Phage_integrase"/>
    <property type="match status" value="1"/>
</dbReference>
<dbReference type="Proteomes" id="UP000028073">
    <property type="component" value="Unassembled WGS sequence"/>
</dbReference>
<dbReference type="Gene3D" id="1.10.443.10">
    <property type="entry name" value="Intergrase catalytic core"/>
    <property type="match status" value="1"/>
</dbReference>
<dbReference type="CDD" id="cd00397">
    <property type="entry name" value="DNA_BRE_C"/>
    <property type="match status" value="1"/>
</dbReference>
<dbReference type="GO" id="GO:0003677">
    <property type="term" value="F:DNA binding"/>
    <property type="evidence" value="ECO:0007669"/>
    <property type="project" value="InterPro"/>
</dbReference>
<dbReference type="InterPro" id="IPR013762">
    <property type="entry name" value="Integrase-like_cat_sf"/>
</dbReference>
<dbReference type="InterPro" id="IPR002104">
    <property type="entry name" value="Integrase_catalytic"/>
</dbReference>
<evidence type="ECO:0000256" key="1">
    <source>
        <dbReference type="ARBA" id="ARBA00023172"/>
    </source>
</evidence>
<dbReference type="STRING" id="1137799.GZ78_25810"/>
<dbReference type="OrthoDB" id="2078692at2"/>
<dbReference type="RefSeq" id="WP_034841863.1">
    <property type="nucleotide sequence ID" value="NZ_JOKH01000008.1"/>
</dbReference>
<dbReference type="SUPFAM" id="SSF56349">
    <property type="entry name" value="DNA breaking-rejoining enzymes"/>
    <property type="match status" value="1"/>
</dbReference>
<evidence type="ECO:0000313" key="3">
    <source>
        <dbReference type="EMBL" id="KEQ14055.1"/>
    </source>
</evidence>
<protein>
    <submittedName>
        <fullName evidence="3">Integrase</fullName>
    </submittedName>
</protein>